<dbReference type="EnsemblPlants" id="EMT08881">
    <property type="protein sequence ID" value="EMT08881"/>
    <property type="gene ID" value="F775_23835"/>
</dbReference>
<organism evidence="1">
    <name type="scientific">Aegilops tauschii</name>
    <name type="common">Tausch's goatgrass</name>
    <name type="synonym">Aegilops squarrosa</name>
    <dbReference type="NCBI Taxonomy" id="37682"/>
    <lineage>
        <taxon>Eukaryota</taxon>
        <taxon>Viridiplantae</taxon>
        <taxon>Streptophyta</taxon>
        <taxon>Embryophyta</taxon>
        <taxon>Tracheophyta</taxon>
        <taxon>Spermatophyta</taxon>
        <taxon>Magnoliopsida</taxon>
        <taxon>Liliopsida</taxon>
        <taxon>Poales</taxon>
        <taxon>Poaceae</taxon>
        <taxon>BOP clade</taxon>
        <taxon>Pooideae</taxon>
        <taxon>Triticodae</taxon>
        <taxon>Triticeae</taxon>
        <taxon>Triticinae</taxon>
        <taxon>Aegilops</taxon>
    </lineage>
</organism>
<reference evidence="1" key="1">
    <citation type="submission" date="2015-06" db="UniProtKB">
        <authorList>
            <consortium name="EnsemblPlants"/>
        </authorList>
    </citation>
    <scope>IDENTIFICATION</scope>
</reference>
<evidence type="ECO:0000313" key="1">
    <source>
        <dbReference type="EnsemblPlants" id="EMT08881"/>
    </source>
</evidence>
<protein>
    <submittedName>
        <fullName evidence="1">Uncharacterized protein</fullName>
    </submittedName>
</protein>
<accession>M8B4H4</accession>
<sequence length="127" mass="14724">MAELMRLIEMQWVYVPVESLISKEERKRIQGTASSDSQIMLCTLNENCVQYTKDIKNSIHKCSQDAERWWTTAACSQVAAKMRSGGRRRRPAPKLQVSQIDRIMYDHALYRADLTWNVLSILNFTQA</sequence>
<proteinExistence type="predicted"/>
<dbReference type="AlphaFoldDB" id="M8B4H4"/>
<name>M8B4H4_AEGTA</name>